<dbReference type="GO" id="GO:0008967">
    <property type="term" value="F:phosphoglycolate phosphatase activity"/>
    <property type="evidence" value="ECO:0007669"/>
    <property type="project" value="TreeGrafter"/>
</dbReference>
<dbReference type="SFLD" id="SFLDG01129">
    <property type="entry name" value="C1.5:_HAD__Beta-PGM__Phosphata"/>
    <property type="match status" value="1"/>
</dbReference>
<name>A0A9D1L0W8_9FIRM</name>
<dbReference type="Gene3D" id="3.40.50.1000">
    <property type="entry name" value="HAD superfamily/HAD-like"/>
    <property type="match status" value="1"/>
</dbReference>
<dbReference type="GO" id="GO:0006281">
    <property type="term" value="P:DNA repair"/>
    <property type="evidence" value="ECO:0007669"/>
    <property type="project" value="TreeGrafter"/>
</dbReference>
<dbReference type="PANTHER" id="PTHR43434:SF26">
    <property type="entry name" value="PYROPHOSPHATASE PPAX"/>
    <property type="match status" value="1"/>
</dbReference>
<organism evidence="1 2">
    <name type="scientific">Candidatus Fimiplasma intestinipullorum</name>
    <dbReference type="NCBI Taxonomy" id="2840825"/>
    <lineage>
        <taxon>Bacteria</taxon>
        <taxon>Bacillati</taxon>
        <taxon>Bacillota</taxon>
        <taxon>Clostridia</taxon>
        <taxon>Eubacteriales</taxon>
        <taxon>Candidatus Fimiplasma</taxon>
    </lineage>
</organism>
<dbReference type="Gene3D" id="1.10.150.240">
    <property type="entry name" value="Putative phosphatase, domain 2"/>
    <property type="match status" value="1"/>
</dbReference>
<dbReference type="InterPro" id="IPR023198">
    <property type="entry name" value="PGP-like_dom2"/>
</dbReference>
<comment type="caution">
    <text evidence="1">The sequence shown here is derived from an EMBL/GenBank/DDBJ whole genome shotgun (WGS) entry which is preliminary data.</text>
</comment>
<dbReference type="InterPro" id="IPR023214">
    <property type="entry name" value="HAD_sf"/>
</dbReference>
<dbReference type="InterPro" id="IPR036412">
    <property type="entry name" value="HAD-like_sf"/>
</dbReference>
<dbReference type="PANTHER" id="PTHR43434">
    <property type="entry name" value="PHOSPHOGLYCOLATE PHOSPHATASE"/>
    <property type="match status" value="1"/>
</dbReference>
<dbReference type="PRINTS" id="PR00413">
    <property type="entry name" value="HADHALOGNASE"/>
</dbReference>
<dbReference type="InterPro" id="IPR041492">
    <property type="entry name" value="HAD_2"/>
</dbReference>
<reference evidence="1" key="2">
    <citation type="journal article" date="2021" name="PeerJ">
        <title>Extensive microbial diversity within the chicken gut microbiome revealed by metagenomics and culture.</title>
        <authorList>
            <person name="Gilroy R."/>
            <person name="Ravi A."/>
            <person name="Getino M."/>
            <person name="Pursley I."/>
            <person name="Horton D.L."/>
            <person name="Alikhan N.F."/>
            <person name="Baker D."/>
            <person name="Gharbi K."/>
            <person name="Hall N."/>
            <person name="Watson M."/>
            <person name="Adriaenssens E.M."/>
            <person name="Foster-Nyarko E."/>
            <person name="Jarju S."/>
            <person name="Secka A."/>
            <person name="Antonio M."/>
            <person name="Oren A."/>
            <person name="Chaudhuri R.R."/>
            <person name="La Ragione R."/>
            <person name="Hildebrand F."/>
            <person name="Pallen M.J."/>
        </authorList>
    </citation>
    <scope>NUCLEOTIDE SEQUENCE</scope>
    <source>
        <strain evidence="1">CHK195-11698</strain>
    </source>
</reference>
<evidence type="ECO:0000313" key="2">
    <source>
        <dbReference type="Proteomes" id="UP000824175"/>
    </source>
</evidence>
<evidence type="ECO:0000313" key="1">
    <source>
        <dbReference type="EMBL" id="HIU13496.1"/>
    </source>
</evidence>
<reference evidence="1" key="1">
    <citation type="submission" date="2020-10" db="EMBL/GenBank/DDBJ databases">
        <authorList>
            <person name="Gilroy R."/>
        </authorList>
    </citation>
    <scope>NUCLEOTIDE SEQUENCE</scope>
    <source>
        <strain evidence="1">CHK195-11698</strain>
    </source>
</reference>
<dbReference type="Pfam" id="PF13419">
    <property type="entry name" value="HAD_2"/>
    <property type="match status" value="1"/>
</dbReference>
<sequence>MKYKAVIYDIDGTLLDTIAMNMYPLMQVIEEEKQEKWTYEEVKPFFSMTGKQTMEALGLDYETVYPKWVRYVNAYEKKAAPFEGVEPLMKALHEKGIVQAVVSAKTRAQYEIDMTDLMPYIDQTVLFEDTQKHKPDPEPLFLCLEKLGLSSHEVLYIGDARVDALASQASGIAFGLATWAGLVIKDIPEPAYTFASPADVLELFADA</sequence>
<dbReference type="EMBL" id="DVMJ01000049">
    <property type="protein sequence ID" value="HIU13496.1"/>
    <property type="molecule type" value="Genomic_DNA"/>
</dbReference>
<accession>A0A9D1L0W8</accession>
<dbReference type="GO" id="GO:0005829">
    <property type="term" value="C:cytosol"/>
    <property type="evidence" value="ECO:0007669"/>
    <property type="project" value="TreeGrafter"/>
</dbReference>
<gene>
    <name evidence="1" type="ORF">IAD15_05445</name>
</gene>
<dbReference type="InterPro" id="IPR006439">
    <property type="entry name" value="HAD-SF_hydro_IA"/>
</dbReference>
<dbReference type="InterPro" id="IPR050155">
    <property type="entry name" value="HAD-like_hydrolase_sf"/>
</dbReference>
<dbReference type="AlphaFoldDB" id="A0A9D1L0W8"/>
<dbReference type="SUPFAM" id="SSF56784">
    <property type="entry name" value="HAD-like"/>
    <property type="match status" value="1"/>
</dbReference>
<protein>
    <submittedName>
        <fullName evidence="1">HAD family hydrolase</fullName>
    </submittedName>
</protein>
<proteinExistence type="predicted"/>
<keyword evidence="1" id="KW-0378">Hydrolase</keyword>
<dbReference type="SFLD" id="SFLDS00003">
    <property type="entry name" value="Haloacid_Dehalogenase"/>
    <property type="match status" value="1"/>
</dbReference>
<dbReference type="Proteomes" id="UP000824175">
    <property type="component" value="Unassembled WGS sequence"/>
</dbReference>
<dbReference type="NCBIfam" id="TIGR01549">
    <property type="entry name" value="HAD-SF-IA-v1"/>
    <property type="match status" value="1"/>
</dbReference>